<dbReference type="GO" id="GO:0047429">
    <property type="term" value="F:nucleoside triphosphate diphosphatase activity"/>
    <property type="evidence" value="ECO:0007669"/>
    <property type="project" value="InterPro"/>
</dbReference>
<evidence type="ECO:0000256" key="2">
    <source>
        <dbReference type="SAM" id="MobiDB-lite"/>
    </source>
</evidence>
<dbReference type="AlphaFoldDB" id="Q8GS82"/>
<feature type="compositionally biased region" description="Gly residues" evidence="2">
    <location>
        <begin position="9"/>
        <end position="19"/>
    </location>
</feature>
<evidence type="ECO:0000313" key="4">
    <source>
        <dbReference type="EMBL" id="AAO06956.1"/>
    </source>
</evidence>
<protein>
    <recommendedName>
        <fullName evidence="6">Maf-like protein</fullName>
    </recommendedName>
</protein>
<dbReference type="Gene3D" id="3.90.950.10">
    <property type="match status" value="1"/>
</dbReference>
<dbReference type="FunFam" id="3.90.950.10:FF:000008">
    <property type="entry name" value="Maf-like protein, expressed"/>
    <property type="match status" value="1"/>
</dbReference>
<feature type="compositionally biased region" description="Basic and acidic residues" evidence="2">
    <location>
        <begin position="165"/>
        <end position="182"/>
    </location>
</feature>
<keyword evidence="1" id="KW-0378">Hydrolase</keyword>
<proteinExistence type="predicted"/>
<dbReference type="InterPro" id="IPR029001">
    <property type="entry name" value="ITPase-like_fam"/>
</dbReference>
<accession>Q8GS82</accession>
<sequence>MAGKWRKVVGGGTNGGGRHAMGRRRGTWRPVEVGHGDPEVVRRLGKQTWRGGDGGNSGGVEEAHRPPLSPGGHGRRGGARRSMALPSPSLVGLLFLPAAMDDEEENGACAALPSPSMSSPLLADPLSLPVAMNSKEEHNAAWRYRLPQCYPPCSQAWDIVNATRDRDGARGGEGQQKGHEGESADIDEKEIRKEKPEELVVALAHAKADAIMEKLRDNGMMKEILDSQETTLLITADQVVVHDGVIREKPSTPEEARKFIKGYSESHAATIGSVLVTNVKSGARKEGWDKAEVYFHKIPDEVVESLIEEGDVFYVAGGLLVEHPLTSPLVEAIVGTIDSVMGLPKSLTEKLIKESLEEP</sequence>
<dbReference type="EMBL" id="AC105927">
    <property type="protein sequence ID" value="AAO06956.1"/>
    <property type="molecule type" value="Genomic_DNA"/>
</dbReference>
<evidence type="ECO:0000313" key="3">
    <source>
        <dbReference type="EMBL" id="AAO00680.1"/>
    </source>
</evidence>
<organism evidence="3 5">
    <name type="scientific">Oryza sativa subsp. japonica</name>
    <name type="common">Rice</name>
    <dbReference type="NCBI Taxonomy" id="39947"/>
    <lineage>
        <taxon>Eukaryota</taxon>
        <taxon>Viridiplantae</taxon>
        <taxon>Streptophyta</taxon>
        <taxon>Embryophyta</taxon>
        <taxon>Tracheophyta</taxon>
        <taxon>Spermatophyta</taxon>
        <taxon>Magnoliopsida</taxon>
        <taxon>Liliopsida</taxon>
        <taxon>Poales</taxon>
        <taxon>Poaceae</taxon>
        <taxon>BOP clade</taxon>
        <taxon>Oryzoideae</taxon>
        <taxon>Oryzeae</taxon>
        <taxon>Oryzinae</taxon>
        <taxon>Oryza</taxon>
        <taxon>Oryza sativa</taxon>
    </lineage>
</organism>
<reference evidence="5" key="4">
    <citation type="journal article" date="2008" name="Nucleic Acids Res.">
        <title>The rice annotation project database (RAP-DB): 2008 update.</title>
        <authorList>
            <consortium name="The rice annotation project (RAP)"/>
        </authorList>
    </citation>
    <scope>GENOME REANNOTATION</scope>
    <source>
        <strain evidence="5">cv. Nipponbare</strain>
    </source>
</reference>
<feature type="region of interest" description="Disordered" evidence="2">
    <location>
        <begin position="1"/>
        <end position="23"/>
    </location>
</feature>
<name>Q8GS82_ORYSJ</name>
<dbReference type="InterPro" id="IPR003697">
    <property type="entry name" value="Maf-like"/>
</dbReference>
<evidence type="ECO:0000256" key="1">
    <source>
        <dbReference type="ARBA" id="ARBA00022801"/>
    </source>
</evidence>
<dbReference type="SUPFAM" id="SSF52972">
    <property type="entry name" value="ITPase-like"/>
    <property type="match status" value="1"/>
</dbReference>
<dbReference type="EMBL" id="AC135157">
    <property type="protein sequence ID" value="AAO00680.1"/>
    <property type="molecule type" value="Genomic_DNA"/>
</dbReference>
<feature type="region of interest" description="Disordered" evidence="2">
    <location>
        <begin position="42"/>
        <end position="84"/>
    </location>
</feature>
<reference evidence="5" key="3">
    <citation type="journal article" date="2005" name="Nature">
        <title>The map-based sequence of the rice genome.</title>
        <authorList>
            <consortium name="International rice genome sequencing project (IRGSP)"/>
            <person name="Matsumoto T."/>
            <person name="Wu J."/>
            <person name="Kanamori H."/>
            <person name="Katayose Y."/>
            <person name="Fujisawa M."/>
            <person name="Namiki N."/>
            <person name="Mizuno H."/>
            <person name="Yamamoto K."/>
            <person name="Antonio B.A."/>
            <person name="Baba T."/>
            <person name="Sakata K."/>
            <person name="Nagamura Y."/>
            <person name="Aoki H."/>
            <person name="Arikawa K."/>
            <person name="Arita K."/>
            <person name="Bito T."/>
            <person name="Chiden Y."/>
            <person name="Fujitsuka N."/>
            <person name="Fukunaka R."/>
            <person name="Hamada M."/>
            <person name="Harada C."/>
            <person name="Hayashi A."/>
            <person name="Hijishita S."/>
            <person name="Honda M."/>
            <person name="Hosokawa S."/>
            <person name="Ichikawa Y."/>
            <person name="Idonuma A."/>
            <person name="Iijima M."/>
            <person name="Ikeda M."/>
            <person name="Ikeno M."/>
            <person name="Ito K."/>
            <person name="Ito S."/>
            <person name="Ito T."/>
            <person name="Ito Y."/>
            <person name="Ito Y."/>
            <person name="Iwabuchi A."/>
            <person name="Kamiya K."/>
            <person name="Karasawa W."/>
            <person name="Kurita K."/>
            <person name="Katagiri S."/>
            <person name="Kikuta A."/>
            <person name="Kobayashi H."/>
            <person name="Kobayashi N."/>
            <person name="Machita K."/>
            <person name="Maehara T."/>
            <person name="Masukawa M."/>
            <person name="Mizubayashi T."/>
            <person name="Mukai Y."/>
            <person name="Nagasaki H."/>
            <person name="Nagata Y."/>
            <person name="Naito S."/>
            <person name="Nakashima M."/>
            <person name="Nakama Y."/>
            <person name="Nakamichi Y."/>
            <person name="Nakamura M."/>
            <person name="Meguro A."/>
            <person name="Negishi M."/>
            <person name="Ohta I."/>
            <person name="Ohta T."/>
            <person name="Okamoto M."/>
            <person name="Ono N."/>
            <person name="Saji S."/>
            <person name="Sakaguchi M."/>
            <person name="Sakai K."/>
            <person name="Shibata M."/>
            <person name="Shimokawa T."/>
            <person name="Song J."/>
            <person name="Takazaki Y."/>
            <person name="Terasawa K."/>
            <person name="Tsugane M."/>
            <person name="Tsuji K."/>
            <person name="Ueda S."/>
            <person name="Waki K."/>
            <person name="Yamagata H."/>
            <person name="Yamamoto M."/>
            <person name="Yamamoto S."/>
            <person name="Yamane H."/>
            <person name="Yoshiki S."/>
            <person name="Yoshihara R."/>
            <person name="Yukawa K."/>
            <person name="Zhong H."/>
            <person name="Yano M."/>
            <person name="Yuan Q."/>
            <person name="Ouyang S."/>
            <person name="Liu J."/>
            <person name="Jones K.M."/>
            <person name="Gansberger K."/>
            <person name="Moffat K."/>
            <person name="Hill J."/>
            <person name="Bera J."/>
            <person name="Fadrosh D."/>
            <person name="Jin S."/>
            <person name="Johri S."/>
            <person name="Kim M."/>
            <person name="Overton L."/>
            <person name="Reardon M."/>
            <person name="Tsitrin T."/>
            <person name="Vuong H."/>
            <person name="Weaver B."/>
            <person name="Ciecko A."/>
            <person name="Tallon L."/>
            <person name="Jackson J."/>
            <person name="Pai G."/>
            <person name="Aken S.V."/>
            <person name="Utterback T."/>
            <person name="Reidmuller S."/>
            <person name="Feldblyum T."/>
            <person name="Hsiao J."/>
            <person name="Zismann V."/>
            <person name="Iobst S."/>
            <person name="de Vazeille A.R."/>
            <person name="Buell C.R."/>
            <person name="Ying K."/>
            <person name="Li Y."/>
            <person name="Lu T."/>
            <person name="Huang Y."/>
            <person name="Zhao Q."/>
            <person name="Feng Q."/>
            <person name="Zhang L."/>
            <person name="Zhu J."/>
            <person name="Weng Q."/>
            <person name="Mu J."/>
            <person name="Lu Y."/>
            <person name="Fan D."/>
            <person name="Liu Y."/>
            <person name="Guan J."/>
            <person name="Zhang Y."/>
            <person name="Yu S."/>
            <person name="Liu X."/>
            <person name="Zhang Y."/>
            <person name="Hong G."/>
            <person name="Han B."/>
            <person name="Choisne N."/>
            <person name="Demange N."/>
            <person name="Orjeda G."/>
            <person name="Samain S."/>
            <person name="Cattolico L."/>
            <person name="Pelletier E."/>
            <person name="Couloux A."/>
            <person name="Segurens B."/>
            <person name="Wincker P."/>
            <person name="D'Hont A."/>
            <person name="Scarpelli C."/>
            <person name="Weissenbach J."/>
            <person name="Salanoubat M."/>
            <person name="Quetier F."/>
            <person name="Yu Y."/>
            <person name="Kim H.R."/>
            <person name="Rambo T."/>
            <person name="Currie J."/>
            <person name="Collura K."/>
            <person name="Luo M."/>
            <person name="Yang T."/>
            <person name="Ammiraju J.S.S."/>
            <person name="Engler F."/>
            <person name="Soderlund C."/>
            <person name="Wing R.A."/>
            <person name="Palmer L.E."/>
            <person name="de la Bastide M."/>
            <person name="Spiegel L."/>
            <person name="Nascimento L."/>
            <person name="Zutavern T."/>
            <person name="O'Shaughnessy A."/>
            <person name="Dike S."/>
            <person name="Dedhia N."/>
            <person name="Preston R."/>
            <person name="Balija V."/>
            <person name="McCombie W.R."/>
            <person name="Chow T."/>
            <person name="Chen H."/>
            <person name="Chung M."/>
            <person name="Chen C."/>
            <person name="Shaw J."/>
            <person name="Wu H."/>
            <person name="Hsiao K."/>
            <person name="Chao Y."/>
            <person name="Chu M."/>
            <person name="Cheng C."/>
            <person name="Hour A."/>
            <person name="Lee P."/>
            <person name="Lin S."/>
            <person name="Lin Y."/>
            <person name="Liou J."/>
            <person name="Liu S."/>
            <person name="Hsing Y."/>
            <person name="Raghuvanshi S."/>
            <person name="Mohanty A."/>
            <person name="Bharti A.K."/>
            <person name="Gaur A."/>
            <person name="Gupta V."/>
            <person name="Kumar D."/>
            <person name="Ravi V."/>
            <person name="Vij S."/>
            <person name="Kapur A."/>
            <person name="Khurana P."/>
            <person name="Khurana P."/>
            <person name="Khurana J.P."/>
            <person name="Tyagi A.K."/>
            <person name="Gaikwad K."/>
            <person name="Singh A."/>
            <person name="Dalal V."/>
            <person name="Srivastava S."/>
            <person name="Dixit A."/>
            <person name="Pal A.K."/>
            <person name="Ghazi I.A."/>
            <person name="Yadav M."/>
            <person name="Pandit A."/>
            <person name="Bhargava A."/>
            <person name="Sureshbabu K."/>
            <person name="Batra K."/>
            <person name="Sharma T.R."/>
            <person name="Mohapatra T."/>
            <person name="Singh N.K."/>
            <person name="Messing J."/>
            <person name="Nelson A.B."/>
            <person name="Fuks G."/>
            <person name="Kavchok S."/>
            <person name="Keizer G."/>
            <person name="Linton E."/>
            <person name="Llaca V."/>
            <person name="Song R."/>
            <person name="Tanyolac B."/>
            <person name="Young S."/>
            <person name="Ho-Il K."/>
            <person name="Hahn J.H."/>
            <person name="Sangsakoo G."/>
            <person name="Vanavichit A."/>
            <person name="de Mattos Luiz.A.T."/>
            <person name="Zimmer P.D."/>
            <person name="Malone G."/>
            <person name="Dellagostin O."/>
            <person name="de Oliveira A.C."/>
            <person name="Bevan M."/>
            <person name="Bancroft I."/>
            <person name="Minx P."/>
            <person name="Cordum H."/>
            <person name="Wilson R."/>
            <person name="Cheng Z."/>
            <person name="Jin W."/>
            <person name="Jiang J."/>
            <person name="Leong S.A."/>
            <person name="Iwama H."/>
            <person name="Gojobori T."/>
            <person name="Itoh T."/>
            <person name="Niimura Y."/>
            <person name="Fujii Y."/>
            <person name="Habara T."/>
            <person name="Sakai H."/>
            <person name="Sato Y."/>
            <person name="Wilson G."/>
            <person name="Kumar K."/>
            <person name="McCouch S."/>
            <person name="Juretic N."/>
            <person name="Hoen D."/>
            <person name="Wright S."/>
            <person name="Bruskiewich R."/>
            <person name="Bureau T."/>
            <person name="Miyao A."/>
            <person name="Hirochika H."/>
            <person name="Nishikawa T."/>
            <person name="Kadowaki K."/>
            <person name="Sugiura M."/>
            <person name="Burr B."/>
            <person name="Sasaki T."/>
        </authorList>
    </citation>
    <scope>NUCLEOTIDE SEQUENCE [LARGE SCALE GENOMIC DNA]</scope>
    <source>
        <strain evidence="5">cv. Nipponbare</strain>
    </source>
</reference>
<reference evidence="3" key="1">
    <citation type="submission" date="2002-12" db="EMBL/GenBank/DDBJ databases">
        <title>Rice Genomic Sequence.</title>
        <authorList>
            <person name="Wing R.A."/>
            <person name="Yu Y."/>
            <person name="Soderlund C."/>
            <person name="Kim H.-R."/>
            <person name="Rambo T."/>
            <person name="Saski C."/>
            <person name="Currie J."/>
            <person name="Collura K."/>
        </authorList>
    </citation>
    <scope>NUCLEOTIDE SEQUENCE</scope>
</reference>
<gene>
    <name evidence="4" type="primary">OJ1781E12.4</name>
    <name evidence="3" type="ORF">OJ1017C11.1</name>
</gene>
<reference evidence="4" key="2">
    <citation type="submission" date="2002-12" db="EMBL/GenBank/DDBJ databases">
        <title>Rice Genomic Sequence.</title>
        <authorList>
            <person name="Wing R.A."/>
            <person name="Yu Y."/>
            <person name="Soderlund C."/>
            <person name="Kim H.-R."/>
            <person name="Rambo T."/>
            <person name="Currie J."/>
            <person name="Collura K."/>
        </authorList>
    </citation>
    <scope>NUCLEOTIDE SEQUENCE</scope>
</reference>
<dbReference type="PANTHER" id="PTHR43213">
    <property type="entry name" value="BIFUNCTIONAL DTTP/UTP PYROPHOSPHATASE/METHYLTRANSFERASE PROTEIN-RELATED"/>
    <property type="match status" value="1"/>
</dbReference>
<dbReference type="Pfam" id="PF02545">
    <property type="entry name" value="Maf"/>
    <property type="match status" value="1"/>
</dbReference>
<evidence type="ECO:0008006" key="6">
    <source>
        <dbReference type="Google" id="ProtNLM"/>
    </source>
</evidence>
<dbReference type="PANTHER" id="PTHR43213:SF15">
    <property type="entry name" value="MAF-LIKE PROTEIN CV_0124"/>
    <property type="match status" value="1"/>
</dbReference>
<dbReference type="Proteomes" id="UP000000763">
    <property type="component" value="Chromosome 3"/>
</dbReference>
<evidence type="ECO:0000313" key="5">
    <source>
        <dbReference type="Proteomes" id="UP000000763"/>
    </source>
</evidence>
<feature type="region of interest" description="Disordered" evidence="2">
    <location>
        <begin position="165"/>
        <end position="191"/>
    </location>
</feature>